<evidence type="ECO:0000313" key="3">
    <source>
        <dbReference type="Proteomes" id="UP000198211"/>
    </source>
</evidence>
<dbReference type="EMBL" id="NBNE01004818">
    <property type="protein sequence ID" value="OWZ04701.1"/>
    <property type="molecule type" value="Genomic_DNA"/>
</dbReference>
<dbReference type="OrthoDB" id="127176at2759"/>
<dbReference type="InterPro" id="IPR004875">
    <property type="entry name" value="DDE_SF_endonuclease_dom"/>
</dbReference>
<reference evidence="3" key="1">
    <citation type="submission" date="2017-03" db="EMBL/GenBank/DDBJ databases">
        <title>Phytopthora megakarya and P. palmivora, two closely related causual agents of cacao black pod achieved similar genome size and gene model numbers by different mechanisms.</title>
        <authorList>
            <person name="Ali S."/>
            <person name="Shao J."/>
            <person name="Larry D.J."/>
            <person name="Kronmiller B."/>
            <person name="Shen D."/>
            <person name="Strem M.D."/>
            <person name="Melnick R.L."/>
            <person name="Guiltinan M.J."/>
            <person name="Tyler B.M."/>
            <person name="Meinhardt L.W."/>
            <person name="Bailey B.A."/>
        </authorList>
    </citation>
    <scope>NUCLEOTIDE SEQUENCE [LARGE SCALE GENOMIC DNA]</scope>
    <source>
        <strain evidence="3">zdho120</strain>
    </source>
</reference>
<accession>A0A225VGK8</accession>
<dbReference type="Pfam" id="PF03184">
    <property type="entry name" value="DDE_1"/>
    <property type="match status" value="1"/>
</dbReference>
<evidence type="ECO:0000313" key="2">
    <source>
        <dbReference type="EMBL" id="OWZ04701.1"/>
    </source>
</evidence>
<keyword evidence="3" id="KW-1185">Reference proteome</keyword>
<gene>
    <name evidence="2" type="ORF">PHMEG_00023351</name>
</gene>
<organism evidence="2 3">
    <name type="scientific">Phytophthora megakarya</name>
    <dbReference type="NCBI Taxonomy" id="4795"/>
    <lineage>
        <taxon>Eukaryota</taxon>
        <taxon>Sar</taxon>
        <taxon>Stramenopiles</taxon>
        <taxon>Oomycota</taxon>
        <taxon>Peronosporomycetes</taxon>
        <taxon>Peronosporales</taxon>
        <taxon>Peronosporaceae</taxon>
        <taxon>Phytophthora</taxon>
    </lineage>
</organism>
<feature type="domain" description="DDE-1" evidence="1">
    <location>
        <begin position="127"/>
        <end position="251"/>
    </location>
</feature>
<sequence>MKYVRRLEGVLSTAGIIQFMWQIQPEWIEHYLSEKTEGEAALDRMVQRLAHGKNSTIYFNLKSYEDLEETRAEFSLDVWSKYAEFEGGGVLNVDEMTIMFDSWAGKGRKNSARIPGQNKHADRMTAVRTVRDDGYKLPIRLIIRSVPGADNKSYWEILEKNELKEYPDDHFYAVHKTWMDASVWKLYVDKLLNFEIDTPTVLIVDKFDCHVSEKEQRAVADEDNATPVPLPPNRAAVCQPLDVGVTGPLNKIRNRTGRITGGTAKEKRLRALEPTISAWNS</sequence>
<dbReference type="GO" id="GO:0003676">
    <property type="term" value="F:nucleic acid binding"/>
    <property type="evidence" value="ECO:0007669"/>
    <property type="project" value="InterPro"/>
</dbReference>
<protein>
    <recommendedName>
        <fullName evidence="1">DDE-1 domain-containing protein</fullName>
    </recommendedName>
</protein>
<comment type="caution">
    <text evidence="2">The sequence shown here is derived from an EMBL/GenBank/DDBJ whole genome shotgun (WGS) entry which is preliminary data.</text>
</comment>
<evidence type="ECO:0000259" key="1">
    <source>
        <dbReference type="Pfam" id="PF03184"/>
    </source>
</evidence>
<dbReference type="Proteomes" id="UP000198211">
    <property type="component" value="Unassembled WGS sequence"/>
</dbReference>
<name>A0A225VGK8_9STRA</name>
<proteinExistence type="predicted"/>
<dbReference type="AlphaFoldDB" id="A0A225VGK8"/>